<gene>
    <name evidence="3" type="ORF">AUJ29_00410</name>
</gene>
<keyword evidence="1" id="KW-0472">Membrane</keyword>
<dbReference type="SUPFAM" id="SSF55797">
    <property type="entry name" value="PR-1-like"/>
    <property type="match status" value="1"/>
</dbReference>
<name>A0A1J4U2J5_9BACT</name>
<evidence type="ECO:0000313" key="4">
    <source>
        <dbReference type="Proteomes" id="UP000182465"/>
    </source>
</evidence>
<dbReference type="PANTHER" id="PTHR31157:SF1">
    <property type="entry name" value="SCP DOMAIN-CONTAINING PROTEIN"/>
    <property type="match status" value="1"/>
</dbReference>
<accession>A0A1J4U2J5</accession>
<dbReference type="InterPro" id="IPR035940">
    <property type="entry name" value="CAP_sf"/>
</dbReference>
<dbReference type="Proteomes" id="UP000182465">
    <property type="component" value="Unassembled WGS sequence"/>
</dbReference>
<dbReference type="Gene3D" id="3.40.33.10">
    <property type="entry name" value="CAP"/>
    <property type="match status" value="1"/>
</dbReference>
<keyword evidence="1" id="KW-0812">Transmembrane</keyword>
<proteinExistence type="predicted"/>
<evidence type="ECO:0000313" key="3">
    <source>
        <dbReference type="EMBL" id="OIO18152.1"/>
    </source>
</evidence>
<reference evidence="3 4" key="1">
    <citation type="journal article" date="2016" name="Environ. Microbiol.">
        <title>Genomic resolution of a cold subsurface aquifer community provides metabolic insights for novel microbes adapted to high CO concentrations.</title>
        <authorList>
            <person name="Probst A.J."/>
            <person name="Castelle C.J."/>
            <person name="Singh A."/>
            <person name="Brown C.T."/>
            <person name="Anantharaman K."/>
            <person name="Sharon I."/>
            <person name="Hug L.A."/>
            <person name="Burstein D."/>
            <person name="Emerson J.B."/>
            <person name="Thomas B.C."/>
            <person name="Banfield J.F."/>
        </authorList>
    </citation>
    <scope>NUCLEOTIDE SEQUENCE [LARGE SCALE GENOMIC DNA]</scope>
    <source>
        <strain evidence="3">CG1_02_38_13</strain>
    </source>
</reference>
<feature type="transmembrane region" description="Helical" evidence="1">
    <location>
        <begin position="274"/>
        <end position="295"/>
    </location>
</feature>
<evidence type="ECO:0000259" key="2">
    <source>
        <dbReference type="Pfam" id="PF00188"/>
    </source>
</evidence>
<dbReference type="CDD" id="cd05379">
    <property type="entry name" value="CAP_bacterial"/>
    <property type="match status" value="1"/>
</dbReference>
<feature type="transmembrane region" description="Helical" evidence="1">
    <location>
        <begin position="247"/>
        <end position="267"/>
    </location>
</feature>
<dbReference type="EMBL" id="MNVB01000012">
    <property type="protein sequence ID" value="OIO18152.1"/>
    <property type="molecule type" value="Genomic_DNA"/>
</dbReference>
<feature type="transmembrane region" description="Helical" evidence="1">
    <location>
        <begin position="33"/>
        <end position="53"/>
    </location>
</feature>
<feature type="domain" description="SCP" evidence="2">
    <location>
        <begin position="71"/>
        <end position="189"/>
    </location>
</feature>
<dbReference type="AlphaFoldDB" id="A0A1J4U2J5"/>
<dbReference type="PANTHER" id="PTHR31157">
    <property type="entry name" value="SCP DOMAIN-CONTAINING PROTEIN"/>
    <property type="match status" value="1"/>
</dbReference>
<organism evidence="3 4">
    <name type="scientific">Candidatus Kuenenbacteria bacterium CG1_02_38_13</name>
    <dbReference type="NCBI Taxonomy" id="1805235"/>
    <lineage>
        <taxon>Bacteria</taxon>
        <taxon>Candidatus Kueneniibacteriota</taxon>
    </lineage>
</organism>
<comment type="caution">
    <text evidence="3">The sequence shown here is derived from an EMBL/GenBank/DDBJ whole genome shotgun (WGS) entry which is preliminary data.</text>
</comment>
<dbReference type="Pfam" id="PF00188">
    <property type="entry name" value="CAP"/>
    <property type="match status" value="1"/>
</dbReference>
<protein>
    <recommendedName>
        <fullName evidence="2">SCP domain-containing protein</fullName>
    </recommendedName>
</protein>
<dbReference type="InterPro" id="IPR014044">
    <property type="entry name" value="CAP_dom"/>
</dbReference>
<keyword evidence="1" id="KW-1133">Transmembrane helix</keyword>
<sequence>MNFIQKPKRKLHHYVIPSAHNDHKPHLVRHKALHFYSALILGVKIFALCFLFATAPSLAKFSTVTSARIIELANKERAAIGASVLMRNPLLDESAMMKAKDMVANNYFSHDSPQGVNPWEWFKLVGYNYTYAGENLAMNFSEAEEAVAAWMASPTHRENMLNKNYDEIGVAVVVGEIDGRQTTVVVQHFGKTFVSRGLLRFQAGLSEEVPAIAGATLIGSGDEIEVTFKDSRYNSKIAKIIFYTERALWIIAIFVLINLLLTVFIRIKIQHKPIILHLLFVLLLALIMIALKLHFLESVAGETVRIL</sequence>
<evidence type="ECO:0000256" key="1">
    <source>
        <dbReference type="SAM" id="Phobius"/>
    </source>
</evidence>